<name>A0A0E2B5K5_9LEPT</name>
<organism evidence="1 2">
    <name type="scientific">Leptospira kirschneri str. H1</name>
    <dbReference type="NCBI Taxonomy" id="1049966"/>
    <lineage>
        <taxon>Bacteria</taxon>
        <taxon>Pseudomonadati</taxon>
        <taxon>Spirochaetota</taxon>
        <taxon>Spirochaetia</taxon>
        <taxon>Leptospirales</taxon>
        <taxon>Leptospiraceae</taxon>
        <taxon>Leptospira</taxon>
    </lineage>
</organism>
<comment type="caution">
    <text evidence="1">The sequence shown here is derived from an EMBL/GenBank/DDBJ whole genome shotgun (WGS) entry which is preliminary data.</text>
</comment>
<dbReference type="Proteomes" id="UP000006253">
    <property type="component" value="Unassembled WGS sequence"/>
</dbReference>
<reference evidence="1 2" key="1">
    <citation type="submission" date="2012-10" db="EMBL/GenBank/DDBJ databases">
        <authorList>
            <person name="Harkins D.M."/>
            <person name="Durkin A.S."/>
            <person name="Brinkac L.M."/>
            <person name="Selengut J.D."/>
            <person name="Sanka R."/>
            <person name="DePew J."/>
            <person name="Purushe J."/>
            <person name="Peacock S.J."/>
            <person name="Thaipadungpanit J."/>
            <person name="Wuthiekanun V.W."/>
            <person name="Day N.P."/>
            <person name="Vinetz J.M."/>
            <person name="Sutton G.G."/>
            <person name="Nelson W.C."/>
            <person name="Fouts D.E."/>
        </authorList>
    </citation>
    <scope>NUCLEOTIDE SEQUENCE [LARGE SCALE GENOMIC DNA]</scope>
    <source>
        <strain evidence="1 2">H1</strain>
    </source>
</reference>
<evidence type="ECO:0000313" key="2">
    <source>
        <dbReference type="Proteomes" id="UP000006253"/>
    </source>
</evidence>
<gene>
    <name evidence="1" type="ORF">LEP1GSC081_2896</name>
</gene>
<sequence length="42" mass="5036">MSKSAFRDGIYDILSYMRFNDLSSNSKKLIIWIHKKKEDLEN</sequence>
<accession>A0A0E2B5K5</accession>
<evidence type="ECO:0000313" key="1">
    <source>
        <dbReference type="EMBL" id="EKO16447.1"/>
    </source>
</evidence>
<dbReference type="EMBL" id="AHMY02000025">
    <property type="protein sequence ID" value="EKO16447.1"/>
    <property type="molecule type" value="Genomic_DNA"/>
</dbReference>
<proteinExistence type="predicted"/>
<dbReference type="AlphaFoldDB" id="A0A0E2B5K5"/>
<protein>
    <submittedName>
        <fullName evidence="1">Uncharacterized protein</fullName>
    </submittedName>
</protein>